<organism evidence="18 19">
    <name type="scientific">Aeromonas enteropelogenes</name>
    <name type="common">Aeromonas trota</name>
    <dbReference type="NCBI Taxonomy" id="29489"/>
    <lineage>
        <taxon>Bacteria</taxon>
        <taxon>Pseudomonadati</taxon>
        <taxon>Pseudomonadota</taxon>
        <taxon>Gammaproteobacteria</taxon>
        <taxon>Aeromonadales</taxon>
        <taxon>Aeromonadaceae</taxon>
        <taxon>Aeromonas</taxon>
    </lineage>
</organism>
<keyword evidence="9 16" id="KW-0408">Iron</keyword>
<dbReference type="PANTHER" id="PTHR43185">
    <property type="entry name" value="FERROUS IRON TRANSPORT PROTEIN B"/>
    <property type="match status" value="1"/>
</dbReference>
<keyword evidence="5" id="KW-0997">Cell inner membrane</keyword>
<evidence type="ECO:0000256" key="13">
    <source>
        <dbReference type="NCBIfam" id="TIGR00437"/>
    </source>
</evidence>
<feature type="binding site" evidence="14">
    <location>
        <begin position="117"/>
        <end position="120"/>
    </location>
    <ligand>
        <name>GTP</name>
        <dbReference type="ChEBI" id="CHEBI:37565"/>
        <label>1</label>
    </ligand>
</feature>
<evidence type="ECO:0000256" key="11">
    <source>
        <dbReference type="ARBA" id="ARBA00023134"/>
    </source>
</evidence>
<dbReference type="InterPro" id="IPR006073">
    <property type="entry name" value="GTP-bd"/>
</dbReference>
<dbReference type="Pfam" id="PF07670">
    <property type="entry name" value="Gate"/>
    <property type="match status" value="2"/>
</dbReference>
<dbReference type="SUPFAM" id="SSF52540">
    <property type="entry name" value="P-loop containing nucleoside triphosphate hydrolases"/>
    <property type="match status" value="1"/>
</dbReference>
<dbReference type="InterPro" id="IPR005225">
    <property type="entry name" value="Small_GTP-bd"/>
</dbReference>
<keyword evidence="3" id="KW-1003">Cell membrane</keyword>
<dbReference type="Gene3D" id="3.40.50.300">
    <property type="entry name" value="P-loop containing nucleotide triphosphate hydrolases"/>
    <property type="match status" value="1"/>
</dbReference>
<feature type="transmembrane region" description="Helical" evidence="16">
    <location>
        <begin position="725"/>
        <end position="743"/>
    </location>
</feature>
<feature type="binding site" evidence="15">
    <location>
        <position position="21"/>
    </location>
    <ligand>
        <name>Mg(2+)</name>
        <dbReference type="ChEBI" id="CHEBI:18420"/>
        <label>2</label>
    </ligand>
</feature>
<evidence type="ECO:0000256" key="15">
    <source>
        <dbReference type="PIRSR" id="PIRSR603373-2"/>
    </source>
</evidence>
<dbReference type="InterPro" id="IPR041069">
    <property type="entry name" value="FeoB_Cyto"/>
</dbReference>
<feature type="binding site" evidence="15">
    <location>
        <position position="20"/>
    </location>
    <ligand>
        <name>Mg(2+)</name>
        <dbReference type="ChEBI" id="CHEBI:18420"/>
        <label>2</label>
    </ligand>
</feature>
<keyword evidence="10" id="KW-0406">Ion transport</keyword>
<evidence type="ECO:0000256" key="3">
    <source>
        <dbReference type="ARBA" id="ARBA00022475"/>
    </source>
</evidence>
<keyword evidence="12 16" id="KW-0472">Membrane</keyword>
<keyword evidence="15" id="KW-0479">Metal-binding</keyword>
<dbReference type="InterPro" id="IPR027417">
    <property type="entry name" value="P-loop_NTPase"/>
</dbReference>
<dbReference type="NCBIfam" id="TIGR00437">
    <property type="entry name" value="feoB"/>
    <property type="match status" value="1"/>
</dbReference>
<dbReference type="EMBL" id="JMGO02000002">
    <property type="protein sequence ID" value="KXU81332.1"/>
    <property type="molecule type" value="Genomic_DNA"/>
</dbReference>
<name>A0A175VMY7_AEREN</name>
<keyword evidence="6 16" id="KW-0812">Transmembrane</keyword>
<keyword evidence="8 16" id="KW-1133">Transmembrane helix</keyword>
<dbReference type="Proteomes" id="UP000078435">
    <property type="component" value="Unassembled WGS sequence"/>
</dbReference>
<evidence type="ECO:0000256" key="8">
    <source>
        <dbReference type="ARBA" id="ARBA00022989"/>
    </source>
</evidence>
<feature type="binding site" evidence="14">
    <location>
        <begin position="146"/>
        <end position="148"/>
    </location>
    <ligand>
        <name>GTP</name>
        <dbReference type="ChEBI" id="CHEBI:37565"/>
        <label>1</label>
    </ligand>
</feature>
<evidence type="ECO:0000256" key="9">
    <source>
        <dbReference type="ARBA" id="ARBA00023004"/>
    </source>
</evidence>
<keyword evidence="2 16" id="KW-0813">Transport</keyword>
<accession>A0A175VMY7</accession>
<keyword evidence="11 14" id="KW-0342">GTP-binding</keyword>
<feature type="transmembrane region" description="Helical" evidence="16">
    <location>
        <begin position="665"/>
        <end position="686"/>
    </location>
</feature>
<dbReference type="InterPro" id="IPR011642">
    <property type="entry name" value="Gate_dom"/>
</dbReference>
<evidence type="ECO:0000256" key="6">
    <source>
        <dbReference type="ARBA" id="ARBA00022692"/>
    </source>
</evidence>
<sequence length="757" mass="82576">MNYSLVTVGNPNSGKTSLFNALTGARQQVGNWSGVTVDKKMGEFSVDGHDYKLMDLPGIYSLANQEGSLDEQIASRFVEDQQPDLLLNVIDAANLERSLYLTLQLRELGLPMVVVLNKMDILQKRRVTIDETLLAKSLGCPVVALSAHNARQVAAFKGQIQQFIGKAQQALMLDYGTELEKDLAELESLLAPHHLTTRGRALRLLEEDAVMQETLLPGQHEAAANVVSRAQQGQDIDLQLADIRYGHIHLWAAEACQQKGKLTVAQSEKLDRVLLNRWFGIPFFLLVMYLMFMFAINVGSAFIDFFDIMGGALFVDGVHYLLGLVNAPEWLGAILADGFGVGLQTVATFIPVIGCLYLFLAVLESSGYLARAAFVVDALMRRLGLPGKAFVPMLMGFGCTVPSVMATRTLNSERERLMTSAMAPFMSCGARLPVYALFAVAFFPHSGQNLVFGLYLIGILVAVLTGLLLRSTLLPGKSDSMLMEMPDYEWPRPVNVGIKTWQKLKSFVFGAGKTIVLVVAVLSVLNSLGTDGSFGHQEQEDSVLSKVSQAVTPVLHPIGVRDDNWQATVGIVTGIFAKEAVVGTLNSLYAGSGEGDEEAAEFSLVARFKEAISAVADNLSSIDPTDPMGISVGDLADQQAAAEEQEVDISTYGNMQTHFDGAAGAFAYLLFVLLYMPCAAAMGALVRETGRQWALFTAAWCNYMAFMCATLFYQVATFADHPEQSLFWIASYGFSLVLLWWLGRRHGDIVARKVVVL</sequence>
<dbReference type="PRINTS" id="PR00326">
    <property type="entry name" value="GTP1OBG"/>
</dbReference>
<dbReference type="GO" id="GO:0005886">
    <property type="term" value="C:plasma membrane"/>
    <property type="evidence" value="ECO:0007669"/>
    <property type="project" value="UniProtKB-SubCell"/>
</dbReference>
<feature type="transmembrane region" description="Helical" evidence="16">
    <location>
        <begin position="334"/>
        <end position="360"/>
    </location>
</feature>
<dbReference type="PANTHER" id="PTHR43185:SF1">
    <property type="entry name" value="FE(2+) TRANSPORTER FEOB"/>
    <property type="match status" value="1"/>
</dbReference>
<dbReference type="Pfam" id="PF07664">
    <property type="entry name" value="FeoB_C"/>
    <property type="match status" value="1"/>
</dbReference>
<feature type="transmembrane region" description="Helical" evidence="16">
    <location>
        <begin position="693"/>
        <end position="713"/>
    </location>
</feature>
<dbReference type="InterPro" id="IPR050860">
    <property type="entry name" value="FeoB_GTPase"/>
</dbReference>
<keyword evidence="7 14" id="KW-0547">Nucleotide-binding</keyword>
<dbReference type="Gene3D" id="1.10.287.1770">
    <property type="match status" value="1"/>
</dbReference>
<comment type="function">
    <text evidence="16">Probable transporter of a GTP-driven Fe(2+) uptake system.</text>
</comment>
<dbReference type="Pfam" id="PF02421">
    <property type="entry name" value="FeoB_N"/>
    <property type="match status" value="1"/>
</dbReference>
<evidence type="ECO:0000256" key="1">
    <source>
        <dbReference type="ARBA" id="ARBA00004429"/>
    </source>
</evidence>
<dbReference type="InterPro" id="IPR003373">
    <property type="entry name" value="Fe2_transport_prot-B"/>
</dbReference>
<feature type="transmembrane region" description="Helical" evidence="16">
    <location>
        <begin position="389"/>
        <end position="410"/>
    </location>
</feature>
<evidence type="ECO:0000256" key="14">
    <source>
        <dbReference type="PIRSR" id="PIRSR603373-1"/>
    </source>
</evidence>
<feature type="binding site" evidence="15">
    <location>
        <position position="24"/>
    </location>
    <ligand>
        <name>Mg(2+)</name>
        <dbReference type="ChEBI" id="CHEBI:18420"/>
        <label>2</label>
    </ligand>
</feature>
<feature type="transmembrane region" description="Helical" evidence="16">
    <location>
        <begin position="422"/>
        <end position="444"/>
    </location>
</feature>
<proteinExistence type="inferred from homology"/>
<feature type="transmembrane region" description="Helical" evidence="16">
    <location>
        <begin position="278"/>
        <end position="296"/>
    </location>
</feature>
<dbReference type="STRING" id="29489.VL01_16715"/>
<dbReference type="PROSITE" id="PS51711">
    <property type="entry name" value="G_FEOB"/>
    <property type="match status" value="1"/>
</dbReference>
<feature type="domain" description="FeoB-type G" evidence="17">
    <location>
        <begin position="2"/>
        <end position="166"/>
    </location>
</feature>
<gene>
    <name evidence="18" type="ORF">LCR_06380</name>
</gene>
<comment type="subcellular location">
    <subcellularLocation>
        <location evidence="1 16">Cell inner membrane</location>
        <topology evidence="1 16">Multi-pass membrane protein</topology>
    </subcellularLocation>
</comment>
<feature type="binding site" evidence="14">
    <location>
        <begin position="9"/>
        <end position="16"/>
    </location>
    <ligand>
        <name>GTP</name>
        <dbReference type="ChEBI" id="CHEBI:37565"/>
        <label>1</label>
    </ligand>
</feature>
<dbReference type="RefSeq" id="WP_061475443.1">
    <property type="nucleotide sequence ID" value="NZ_JMGO02000002.1"/>
</dbReference>
<keyword evidence="15" id="KW-0460">Magnesium</keyword>
<feature type="transmembrane region" description="Helical" evidence="16">
    <location>
        <begin position="450"/>
        <end position="469"/>
    </location>
</feature>
<reference evidence="18 19" key="1">
    <citation type="submission" date="2016-02" db="EMBL/GenBank/DDBJ databases">
        <title>Draft genome sequence of Aeromonas trota strain 1999lcr isolated from cerebrospinal fluid (CSF).</title>
        <authorList>
            <person name="Dallagassa C.B."/>
            <person name="Prediger K.C."/>
            <person name="Weiss V.A."/>
            <person name="Assis F.E."/>
            <person name="Baura V."/>
            <person name="Cruz L.M."/>
            <person name="Souza E.M."/>
            <person name="Pedrosa F.O."/>
            <person name="Fadel-Picheth C.M."/>
        </authorList>
    </citation>
    <scope>NUCLEOTIDE SEQUENCE [LARGE SCALE GENOMIC DNA]</scope>
    <source>
        <strain evidence="18 19">1999lcr</strain>
    </source>
</reference>
<comment type="similarity">
    <text evidence="16">Belongs to the TRAFAC class TrmE-Era-EngA-EngB-Septin-like GTPase superfamily. FeoB GTPase (TC 9.A.8) family.</text>
</comment>
<dbReference type="NCBIfam" id="TIGR00231">
    <property type="entry name" value="small_GTP"/>
    <property type="match status" value="1"/>
</dbReference>
<comment type="caution">
    <text evidence="18">The sequence shown here is derived from an EMBL/GenBank/DDBJ whole genome shotgun (WGS) entry which is preliminary data.</text>
</comment>
<dbReference type="AlphaFoldDB" id="A0A175VMY7"/>
<evidence type="ECO:0000256" key="16">
    <source>
        <dbReference type="RuleBase" id="RU362098"/>
    </source>
</evidence>
<dbReference type="GO" id="GO:0005525">
    <property type="term" value="F:GTP binding"/>
    <property type="evidence" value="ECO:0007669"/>
    <property type="project" value="UniProtKB-KW"/>
</dbReference>
<feature type="binding site" evidence="14">
    <location>
        <begin position="55"/>
        <end position="58"/>
    </location>
    <ligand>
        <name>GTP</name>
        <dbReference type="ChEBI" id="CHEBI:37565"/>
        <label>1</label>
    </ligand>
</feature>
<evidence type="ECO:0000256" key="5">
    <source>
        <dbReference type="ARBA" id="ARBA00022519"/>
    </source>
</evidence>
<dbReference type="Pfam" id="PF17910">
    <property type="entry name" value="FeoB_Cyto"/>
    <property type="match status" value="1"/>
</dbReference>
<feature type="binding site" evidence="14">
    <location>
        <begin position="34"/>
        <end position="38"/>
    </location>
    <ligand>
        <name>GTP</name>
        <dbReference type="ChEBI" id="CHEBI:37565"/>
        <label>1</label>
    </ligand>
</feature>
<dbReference type="FunFam" id="3.40.50.300:FF:000426">
    <property type="entry name" value="Ferrous iron transport protein B"/>
    <property type="match status" value="1"/>
</dbReference>
<dbReference type="NCBIfam" id="NF007105">
    <property type="entry name" value="PRK09554.1"/>
    <property type="match status" value="1"/>
</dbReference>
<dbReference type="CDD" id="cd01879">
    <property type="entry name" value="FeoB"/>
    <property type="match status" value="1"/>
</dbReference>
<evidence type="ECO:0000256" key="12">
    <source>
        <dbReference type="ARBA" id="ARBA00023136"/>
    </source>
</evidence>
<evidence type="ECO:0000256" key="4">
    <source>
        <dbReference type="ARBA" id="ARBA00022496"/>
    </source>
</evidence>
<dbReference type="InterPro" id="IPR030389">
    <property type="entry name" value="G_FEOB_dom"/>
</dbReference>
<evidence type="ECO:0000256" key="2">
    <source>
        <dbReference type="ARBA" id="ARBA00022448"/>
    </source>
</evidence>
<dbReference type="GO" id="GO:0046872">
    <property type="term" value="F:metal ion binding"/>
    <property type="evidence" value="ECO:0007669"/>
    <property type="project" value="UniProtKB-KW"/>
</dbReference>
<keyword evidence="4 16" id="KW-0410">Iron transport</keyword>
<dbReference type="GO" id="GO:0015093">
    <property type="term" value="F:ferrous iron transmembrane transporter activity"/>
    <property type="evidence" value="ECO:0007669"/>
    <property type="project" value="UniProtKB-UniRule"/>
</dbReference>
<evidence type="ECO:0000256" key="7">
    <source>
        <dbReference type="ARBA" id="ARBA00022741"/>
    </source>
</evidence>
<evidence type="ECO:0000259" key="17">
    <source>
        <dbReference type="PROSITE" id="PS51711"/>
    </source>
</evidence>
<dbReference type="OrthoDB" id="9809127at2"/>
<evidence type="ECO:0000313" key="19">
    <source>
        <dbReference type="Proteomes" id="UP000078435"/>
    </source>
</evidence>
<feature type="binding site" evidence="15">
    <location>
        <position position="23"/>
    </location>
    <ligand>
        <name>Mg(2+)</name>
        <dbReference type="ChEBI" id="CHEBI:18420"/>
        <label>2</label>
    </ligand>
</feature>
<evidence type="ECO:0000313" key="18">
    <source>
        <dbReference type="EMBL" id="KXU81332.1"/>
    </source>
</evidence>
<evidence type="ECO:0000256" key="10">
    <source>
        <dbReference type="ARBA" id="ARBA00023065"/>
    </source>
</evidence>
<dbReference type="InterPro" id="IPR011640">
    <property type="entry name" value="Fe2_transport_prot_B_C"/>
</dbReference>
<protein>
    <recommendedName>
        <fullName evidence="13 16">Ferrous iron transport protein B</fullName>
    </recommendedName>
</protein>